<keyword evidence="3" id="KW-1185">Reference proteome</keyword>
<reference evidence="2" key="1">
    <citation type="submission" date="2022-07" db="EMBL/GenBank/DDBJ databases">
        <title>Faecal culturing of patients with breast cancer.</title>
        <authorList>
            <person name="Teng N.M.Y."/>
            <person name="Kiu R."/>
            <person name="Evans R."/>
            <person name="Baker D.J."/>
            <person name="Zenner C."/>
            <person name="Robinson S.D."/>
            <person name="Hall L.J."/>
        </authorList>
    </citation>
    <scope>NUCLEOTIDE SEQUENCE</scope>
    <source>
        <strain evidence="2">LH1062</strain>
    </source>
</reference>
<feature type="transmembrane region" description="Helical" evidence="1">
    <location>
        <begin position="12"/>
        <end position="28"/>
    </location>
</feature>
<protein>
    <recommendedName>
        <fullName evidence="4">Acyltransferase family protein</fullName>
    </recommendedName>
</protein>
<sequence>MSHQRIKYIDIAKGIATLLVIIGHLSYTPPGIKAWLYTFHIPLFFFYQVLY</sequence>
<dbReference type="RefSeq" id="WP_290138584.1">
    <property type="nucleotide sequence ID" value="NZ_CP101620.1"/>
</dbReference>
<dbReference type="Proteomes" id="UP001060112">
    <property type="component" value="Chromosome"/>
</dbReference>
<name>A0ABY5I0T9_9FIRM</name>
<evidence type="ECO:0008006" key="4">
    <source>
        <dbReference type="Google" id="ProtNLM"/>
    </source>
</evidence>
<keyword evidence="1" id="KW-0812">Transmembrane</keyword>
<organism evidence="2 3">
    <name type="scientific">Allocoprobacillus halotolerans</name>
    <dbReference type="NCBI Taxonomy" id="2944914"/>
    <lineage>
        <taxon>Bacteria</taxon>
        <taxon>Bacillati</taxon>
        <taxon>Bacillota</taxon>
        <taxon>Erysipelotrichia</taxon>
        <taxon>Erysipelotrichales</taxon>
        <taxon>Erysipelotrichaceae</taxon>
        <taxon>Allocoprobacillus</taxon>
    </lineage>
</organism>
<evidence type="ECO:0000256" key="1">
    <source>
        <dbReference type="SAM" id="Phobius"/>
    </source>
</evidence>
<accession>A0ABY5I0T9</accession>
<keyword evidence="1" id="KW-0472">Membrane</keyword>
<evidence type="ECO:0000313" key="3">
    <source>
        <dbReference type="Proteomes" id="UP001060112"/>
    </source>
</evidence>
<keyword evidence="1" id="KW-1133">Transmembrane helix</keyword>
<gene>
    <name evidence="2" type="ORF">NMU03_11665</name>
</gene>
<dbReference type="EMBL" id="CP101620">
    <property type="protein sequence ID" value="UTY38328.1"/>
    <property type="molecule type" value="Genomic_DNA"/>
</dbReference>
<evidence type="ECO:0000313" key="2">
    <source>
        <dbReference type="EMBL" id="UTY38328.1"/>
    </source>
</evidence>
<proteinExistence type="predicted"/>